<dbReference type="EMBL" id="JXRA01000052">
    <property type="protein sequence ID" value="KIO76881.1"/>
    <property type="molecule type" value="Genomic_DNA"/>
</dbReference>
<protein>
    <submittedName>
        <fullName evidence="2">Uncharacterized protein</fullName>
    </submittedName>
</protein>
<dbReference type="STRING" id="1503925.TH53_12325"/>
<comment type="caution">
    <text evidence="2">The sequence shown here is derived from an EMBL/GenBank/DDBJ whole genome shotgun (WGS) entry which is preliminary data.</text>
</comment>
<keyword evidence="1" id="KW-1133">Transmembrane helix</keyword>
<keyword evidence="1" id="KW-0812">Transmembrane</keyword>
<accession>A0A0D0GQU7</accession>
<gene>
    <name evidence="2" type="ORF">TH53_12325</name>
</gene>
<feature type="transmembrane region" description="Helical" evidence="1">
    <location>
        <begin position="6"/>
        <end position="27"/>
    </location>
</feature>
<dbReference type="AlphaFoldDB" id="A0A0D0GQU7"/>
<evidence type="ECO:0000313" key="2">
    <source>
        <dbReference type="EMBL" id="KIO76881.1"/>
    </source>
</evidence>
<organism evidence="2 3">
    <name type="scientific">Pedobacter lusitanus</name>
    <dbReference type="NCBI Taxonomy" id="1503925"/>
    <lineage>
        <taxon>Bacteria</taxon>
        <taxon>Pseudomonadati</taxon>
        <taxon>Bacteroidota</taxon>
        <taxon>Sphingobacteriia</taxon>
        <taxon>Sphingobacteriales</taxon>
        <taxon>Sphingobacteriaceae</taxon>
        <taxon>Pedobacter</taxon>
    </lineage>
</organism>
<keyword evidence="3" id="KW-1185">Reference proteome</keyword>
<reference evidence="2 3" key="1">
    <citation type="submission" date="2015-01" db="EMBL/GenBank/DDBJ databases">
        <title>Draft genome sequence of Pedobacter sp. NL19 isolated from sludge of an effluent treatment pond in an abandoned uranium mine.</title>
        <authorList>
            <person name="Santos T."/>
            <person name="Caetano T."/>
            <person name="Covas C."/>
            <person name="Cruz A."/>
            <person name="Mendo S."/>
        </authorList>
    </citation>
    <scope>NUCLEOTIDE SEQUENCE [LARGE SCALE GENOMIC DNA]</scope>
    <source>
        <strain evidence="2 3">NL19</strain>
    </source>
</reference>
<evidence type="ECO:0000256" key="1">
    <source>
        <dbReference type="SAM" id="Phobius"/>
    </source>
</evidence>
<proteinExistence type="predicted"/>
<sequence length="68" mass="7755">MTLVAWLRGLVVCTFFFAILYVPKISIEATTTVKRKLNDLLSIHSKFKLIDTKPVPINSFAGEILFWV</sequence>
<evidence type="ECO:0000313" key="3">
    <source>
        <dbReference type="Proteomes" id="UP000032049"/>
    </source>
</evidence>
<dbReference type="Proteomes" id="UP000032049">
    <property type="component" value="Unassembled WGS sequence"/>
</dbReference>
<name>A0A0D0GQU7_9SPHI</name>
<keyword evidence="1" id="KW-0472">Membrane</keyword>